<dbReference type="PANTHER" id="PTHR48022:SF29">
    <property type="entry name" value="SUGAR TRANSPORTER, PUTATIVE (AFU_ORTHOLOGUE AFUA_6G14500)-RELATED"/>
    <property type="match status" value="1"/>
</dbReference>
<dbReference type="FunFam" id="1.20.1250.20:FF:000117">
    <property type="entry name" value="MFS hexose transporter"/>
    <property type="match status" value="1"/>
</dbReference>
<dbReference type="GO" id="GO:0016020">
    <property type="term" value="C:membrane"/>
    <property type="evidence" value="ECO:0007669"/>
    <property type="project" value="UniProtKB-SubCell"/>
</dbReference>
<evidence type="ECO:0000256" key="5">
    <source>
        <dbReference type="ARBA" id="ARBA00022989"/>
    </source>
</evidence>
<dbReference type="GO" id="GO:0005351">
    <property type="term" value="F:carbohydrate:proton symporter activity"/>
    <property type="evidence" value="ECO:0007669"/>
    <property type="project" value="TreeGrafter"/>
</dbReference>
<comment type="subcellular location">
    <subcellularLocation>
        <location evidence="1">Membrane</location>
        <topology evidence="1">Multi-pass membrane protein</topology>
    </subcellularLocation>
</comment>
<keyword evidence="3 7" id="KW-0813">Transport</keyword>
<feature type="transmembrane region" description="Helical" evidence="8">
    <location>
        <begin position="406"/>
        <end position="425"/>
    </location>
</feature>
<dbReference type="InterPro" id="IPR050360">
    <property type="entry name" value="MFS_Sugar_Transporters"/>
</dbReference>
<comment type="similarity">
    <text evidence="2 7">Belongs to the major facilitator superfamily. Sugar transporter (TC 2.A.1.1) family.</text>
</comment>
<feature type="transmembrane region" description="Helical" evidence="8">
    <location>
        <begin position="42"/>
        <end position="70"/>
    </location>
</feature>
<feature type="transmembrane region" description="Helical" evidence="8">
    <location>
        <begin position="150"/>
        <end position="172"/>
    </location>
</feature>
<name>A0A1E1JW79_9HELO</name>
<evidence type="ECO:0000313" key="11">
    <source>
        <dbReference type="Proteomes" id="UP000178129"/>
    </source>
</evidence>
<evidence type="ECO:0000256" key="8">
    <source>
        <dbReference type="SAM" id="Phobius"/>
    </source>
</evidence>
<keyword evidence="6 8" id="KW-0472">Membrane</keyword>
<evidence type="ECO:0000256" key="6">
    <source>
        <dbReference type="ARBA" id="ARBA00023136"/>
    </source>
</evidence>
<evidence type="ECO:0000256" key="2">
    <source>
        <dbReference type="ARBA" id="ARBA00010992"/>
    </source>
</evidence>
<dbReference type="NCBIfam" id="TIGR00879">
    <property type="entry name" value="SP"/>
    <property type="match status" value="1"/>
</dbReference>
<dbReference type="PROSITE" id="PS50850">
    <property type="entry name" value="MFS"/>
    <property type="match status" value="1"/>
</dbReference>
<feature type="transmembrane region" description="Helical" evidence="8">
    <location>
        <begin position="305"/>
        <end position="327"/>
    </location>
</feature>
<dbReference type="InParanoid" id="A0A1E1JW79"/>
<keyword evidence="5 8" id="KW-1133">Transmembrane helix</keyword>
<proteinExistence type="inferred from homology"/>
<evidence type="ECO:0000313" key="10">
    <source>
        <dbReference type="EMBL" id="CZS89961.1"/>
    </source>
</evidence>
<protein>
    <submittedName>
        <fullName evidence="10">Related to hexose transporter protein</fullName>
    </submittedName>
</protein>
<keyword evidence="4 8" id="KW-0812">Transmembrane</keyword>
<gene>
    <name evidence="10" type="ORF">RCO7_02335</name>
</gene>
<dbReference type="PANTHER" id="PTHR48022">
    <property type="entry name" value="PLASTIDIC GLUCOSE TRANSPORTER 4"/>
    <property type="match status" value="1"/>
</dbReference>
<keyword evidence="11" id="KW-1185">Reference proteome</keyword>
<organism evidence="10 11">
    <name type="scientific">Rhynchosporium graminicola</name>
    <dbReference type="NCBI Taxonomy" id="2792576"/>
    <lineage>
        <taxon>Eukaryota</taxon>
        <taxon>Fungi</taxon>
        <taxon>Dikarya</taxon>
        <taxon>Ascomycota</taxon>
        <taxon>Pezizomycotina</taxon>
        <taxon>Leotiomycetes</taxon>
        <taxon>Helotiales</taxon>
        <taxon>Ploettnerulaceae</taxon>
        <taxon>Rhynchosporium</taxon>
    </lineage>
</organism>
<evidence type="ECO:0000256" key="3">
    <source>
        <dbReference type="ARBA" id="ARBA00022448"/>
    </source>
</evidence>
<evidence type="ECO:0000256" key="1">
    <source>
        <dbReference type="ARBA" id="ARBA00004141"/>
    </source>
</evidence>
<evidence type="ECO:0000259" key="9">
    <source>
        <dbReference type="PROSITE" id="PS50850"/>
    </source>
</evidence>
<feature type="transmembrane region" description="Helical" evidence="8">
    <location>
        <begin position="184"/>
        <end position="204"/>
    </location>
</feature>
<feature type="transmembrane region" description="Helical" evidence="8">
    <location>
        <begin position="477"/>
        <end position="495"/>
    </location>
</feature>
<feature type="transmembrane region" description="Helical" evidence="8">
    <location>
        <begin position="347"/>
        <end position="365"/>
    </location>
</feature>
<dbReference type="Pfam" id="PF00083">
    <property type="entry name" value="Sugar_tr"/>
    <property type="match status" value="1"/>
</dbReference>
<feature type="transmembrane region" description="Helical" evidence="8">
    <location>
        <begin position="125"/>
        <end position="144"/>
    </location>
</feature>
<evidence type="ECO:0000256" key="4">
    <source>
        <dbReference type="ARBA" id="ARBA00022692"/>
    </source>
</evidence>
<dbReference type="InterPro" id="IPR020846">
    <property type="entry name" value="MFS_dom"/>
</dbReference>
<feature type="transmembrane region" description="Helical" evidence="8">
    <location>
        <begin position="372"/>
        <end position="394"/>
    </location>
</feature>
<dbReference type="InterPro" id="IPR036259">
    <property type="entry name" value="MFS_trans_sf"/>
</dbReference>
<reference evidence="11" key="1">
    <citation type="submission" date="2016-03" db="EMBL/GenBank/DDBJ databases">
        <authorList>
            <person name="Ploux O."/>
        </authorList>
    </citation>
    <scope>NUCLEOTIDE SEQUENCE [LARGE SCALE GENOMIC DNA]</scope>
    <source>
        <strain evidence="11">UK7</strain>
    </source>
</reference>
<comment type="caution">
    <text evidence="10">The sequence shown here is derived from an EMBL/GenBank/DDBJ whole genome shotgun (WGS) entry which is preliminary data.</text>
</comment>
<dbReference type="Gene3D" id="1.20.1250.20">
    <property type="entry name" value="MFS general substrate transporter like domains"/>
    <property type="match status" value="1"/>
</dbReference>
<dbReference type="SUPFAM" id="SSF103473">
    <property type="entry name" value="MFS general substrate transporter"/>
    <property type="match status" value="1"/>
</dbReference>
<sequence length="550" mass="61457">MVNITKGSKVTENALGFSDPVVTQIANEDPVKWFKKPNLRIMYFYLFVCCMGVEITSGFDSTLIGTLQFSDSWNAYFSDGARDKKNGKPILSPGLLGFVASCYQLGSIIGVPIAPWVNQRFGRRWSIMVGSTIMVIGAIIQGLAQNLGMYIFARMALGFGIVFAIISGSSLIGELGHPKDRATLTSLFNASYFIGSITASAIAIRTTNIKSDWSWRIPSLLQMCPSFLQITTVFLLPESPRWLISRDRYDEAHAILVKYHAEGDESSVLVKAEIAQIKETIQIEIGNSKQGWMEMVRTSGMRRRVLISAFLGLFTQMSGNSLLSYYQKLLYDMMGFTKKSVQTRINLANNCWSLIVATIAAFTVARFKRRHMFLLSAASMCMTFTAMTISFHALRKAKDAGTKNDAAGIAALFFYFAYAPCYSIGNNALTYTFLIELFPYSVRTRGIGIEQVFGKIGGFFSNNVNPVALTAIDWKYMAIYCGWIAFEFLFIYFLYPETHGRTLEELAFLFEDKALADQAVMAVEKQIHQENMEPSKQAIEHTEIVSSSKV</sequence>
<dbReference type="InterPro" id="IPR003663">
    <property type="entry name" value="Sugar/inositol_transpt"/>
</dbReference>
<feature type="domain" description="Major facilitator superfamily (MFS) profile" evidence="9">
    <location>
        <begin position="46"/>
        <end position="499"/>
    </location>
</feature>
<dbReference type="AlphaFoldDB" id="A0A1E1JW79"/>
<dbReference type="InterPro" id="IPR005828">
    <property type="entry name" value="MFS_sugar_transport-like"/>
</dbReference>
<evidence type="ECO:0000256" key="7">
    <source>
        <dbReference type="RuleBase" id="RU003346"/>
    </source>
</evidence>
<dbReference type="Proteomes" id="UP000178129">
    <property type="component" value="Unassembled WGS sequence"/>
</dbReference>
<accession>A0A1E1JW79</accession>
<feature type="transmembrane region" description="Helical" evidence="8">
    <location>
        <begin position="90"/>
        <end position="113"/>
    </location>
</feature>
<dbReference type="EMBL" id="FJUW01000003">
    <property type="protein sequence ID" value="CZS89961.1"/>
    <property type="molecule type" value="Genomic_DNA"/>
</dbReference>